<keyword evidence="1" id="KW-1133">Transmembrane helix</keyword>
<sequence length="176" mass="19144">MPGRDHKNSLTLDVDACSYTSVGRSSITSTPVSLASVERTWNFRINYPPEERGRRKPATIGTVIVLLFLVVMITVAVIVATGKGGPDQGEQPPAEGMRHCPCSQGCSLSFVETIPEDVIFHQNSSHLPRTYDSWLELLSTAQRTVDIVSSSWNLQAGSDTDVHNDTGVSQPTLGFE</sequence>
<name>A0A9J7M1J0_BRAFL</name>
<evidence type="ECO:0000313" key="3">
    <source>
        <dbReference type="RefSeq" id="XP_035693026.1"/>
    </source>
</evidence>
<dbReference type="RefSeq" id="XP_035693026.1">
    <property type="nucleotide sequence ID" value="XM_035837133.1"/>
</dbReference>
<keyword evidence="2" id="KW-1185">Reference proteome</keyword>
<dbReference type="AlphaFoldDB" id="A0A9J7M1J0"/>
<dbReference type="Proteomes" id="UP000001554">
    <property type="component" value="Chromosome 1"/>
</dbReference>
<reference evidence="2" key="1">
    <citation type="journal article" date="2020" name="Nat. Ecol. Evol.">
        <title>Deeply conserved synteny resolves early events in vertebrate evolution.</title>
        <authorList>
            <person name="Simakov O."/>
            <person name="Marletaz F."/>
            <person name="Yue J.X."/>
            <person name="O'Connell B."/>
            <person name="Jenkins J."/>
            <person name="Brandt A."/>
            <person name="Calef R."/>
            <person name="Tung C.H."/>
            <person name="Huang T.K."/>
            <person name="Schmutz J."/>
            <person name="Satoh N."/>
            <person name="Yu J.K."/>
            <person name="Putnam N.H."/>
            <person name="Green R.E."/>
            <person name="Rokhsar D.S."/>
        </authorList>
    </citation>
    <scope>NUCLEOTIDE SEQUENCE [LARGE SCALE GENOMIC DNA]</scope>
    <source>
        <strain evidence="2">S238N-H82</strain>
    </source>
</reference>
<evidence type="ECO:0000256" key="1">
    <source>
        <dbReference type="SAM" id="Phobius"/>
    </source>
</evidence>
<protein>
    <submittedName>
        <fullName evidence="3">Uncharacterized protein LOC118427349</fullName>
    </submittedName>
</protein>
<dbReference type="KEGG" id="bfo:118427349"/>
<accession>A0A9J7M1J0</accession>
<dbReference type="GeneID" id="118427349"/>
<organism evidence="2 3">
    <name type="scientific">Branchiostoma floridae</name>
    <name type="common">Florida lancelet</name>
    <name type="synonym">Amphioxus</name>
    <dbReference type="NCBI Taxonomy" id="7739"/>
    <lineage>
        <taxon>Eukaryota</taxon>
        <taxon>Metazoa</taxon>
        <taxon>Chordata</taxon>
        <taxon>Cephalochordata</taxon>
        <taxon>Leptocardii</taxon>
        <taxon>Amphioxiformes</taxon>
        <taxon>Branchiostomatidae</taxon>
        <taxon>Branchiostoma</taxon>
    </lineage>
</organism>
<dbReference type="PANTHER" id="PTHR10185">
    <property type="entry name" value="PHOSPHOLIPASE D - RELATED"/>
    <property type="match status" value="1"/>
</dbReference>
<dbReference type="InterPro" id="IPR050874">
    <property type="entry name" value="Diverse_PLD-related"/>
</dbReference>
<proteinExistence type="predicted"/>
<gene>
    <name evidence="3" type="primary">LOC118427349</name>
</gene>
<keyword evidence="1" id="KW-0812">Transmembrane</keyword>
<reference evidence="3" key="2">
    <citation type="submission" date="2025-08" db="UniProtKB">
        <authorList>
            <consortium name="RefSeq"/>
        </authorList>
    </citation>
    <scope>IDENTIFICATION</scope>
    <source>
        <strain evidence="3">S238N-H82</strain>
        <tissue evidence="3">Testes</tissue>
    </source>
</reference>
<dbReference type="PANTHER" id="PTHR10185:SF17">
    <property type="entry name" value="GM01519P-RELATED"/>
    <property type="match status" value="1"/>
</dbReference>
<feature type="transmembrane region" description="Helical" evidence="1">
    <location>
        <begin position="58"/>
        <end position="80"/>
    </location>
</feature>
<dbReference type="OrthoDB" id="1923775at2759"/>
<keyword evidence="1" id="KW-0472">Membrane</keyword>
<evidence type="ECO:0000313" key="2">
    <source>
        <dbReference type="Proteomes" id="UP000001554"/>
    </source>
</evidence>